<proteinExistence type="predicted"/>
<keyword evidence="2" id="KW-1185">Reference proteome</keyword>
<protein>
    <recommendedName>
        <fullName evidence="3">MYND-type zinc finger protein samB</fullName>
    </recommendedName>
</protein>
<gene>
    <name evidence="1" type="ORF">SLS55_007982</name>
</gene>
<dbReference type="Proteomes" id="UP001430584">
    <property type="component" value="Unassembled WGS sequence"/>
</dbReference>
<name>A0ABR3C958_9PEZI</name>
<evidence type="ECO:0000313" key="2">
    <source>
        <dbReference type="Proteomes" id="UP001430584"/>
    </source>
</evidence>
<organism evidence="1 2">
    <name type="scientific">Diplodia seriata</name>
    <dbReference type="NCBI Taxonomy" id="420778"/>
    <lineage>
        <taxon>Eukaryota</taxon>
        <taxon>Fungi</taxon>
        <taxon>Dikarya</taxon>
        <taxon>Ascomycota</taxon>
        <taxon>Pezizomycotina</taxon>
        <taxon>Dothideomycetes</taxon>
        <taxon>Dothideomycetes incertae sedis</taxon>
        <taxon>Botryosphaeriales</taxon>
        <taxon>Botryosphaeriaceae</taxon>
        <taxon>Diplodia</taxon>
    </lineage>
</organism>
<accession>A0ABR3C958</accession>
<dbReference type="GeneID" id="92012067"/>
<dbReference type="EMBL" id="JAJVCZ030000008">
    <property type="protein sequence ID" value="KAL0257172.1"/>
    <property type="molecule type" value="Genomic_DNA"/>
</dbReference>
<evidence type="ECO:0008006" key="3">
    <source>
        <dbReference type="Google" id="ProtNLM"/>
    </source>
</evidence>
<reference evidence="1 2" key="1">
    <citation type="submission" date="2024-02" db="EMBL/GenBank/DDBJ databases">
        <title>De novo assembly and annotation of 12 fungi associated with fruit tree decline syndrome in Ontario, Canada.</title>
        <authorList>
            <person name="Sulman M."/>
            <person name="Ellouze W."/>
            <person name="Ilyukhin E."/>
        </authorList>
    </citation>
    <scope>NUCLEOTIDE SEQUENCE [LARGE SCALE GENOMIC DNA]</scope>
    <source>
        <strain evidence="1 2">FDS-637</strain>
    </source>
</reference>
<dbReference type="RefSeq" id="XP_066630201.1">
    <property type="nucleotide sequence ID" value="XM_066779397.1"/>
</dbReference>
<comment type="caution">
    <text evidence="1">The sequence shown here is derived from an EMBL/GenBank/DDBJ whole genome shotgun (WGS) entry which is preliminary data.</text>
</comment>
<sequence>MVASTMTTPKGPVLTISRLHQGKRAEAKDISATAYCSKDCQAADHATHKLLCRAYSSLNRSVRPSHEHKLGILFPPDDRKPRLVWVHFSWHEDDEDFDDSFTSRFQMADSAAHLGEHGAESQIQYNTVLQRELPNTIRIAYRDAFLKDGSHPNLAIQSLPVHRGSIFDWRGPILAYGMHGLGVDQTVSRDLDLNDLRHLADFFVTYRNNGGDGDARNDGDSSNSNKKVKGVKISCQGDQDTFGLPAFQEVEVPATHPIFAGGDHDASEIAARVGIPILTRKYPASSAWTMGSPTKHPFVNQAATSLHLACCDDEGAGAAWGWAPAAWQRDVGSVLAVREDRKPLHPLHVEALCRFCQFEMGPMFEHSLGLYGGTRSKPLKREVVLSHATRPFFELFWSKLLDQKLKESDGAASKVWDPYEDAEDHERGMAALFENLGIDRVEATEEDLEQEGNRAAL</sequence>
<dbReference type="Gene3D" id="6.10.140.2220">
    <property type="match status" value="1"/>
</dbReference>
<dbReference type="SUPFAM" id="SSF144232">
    <property type="entry name" value="HIT/MYND zinc finger-like"/>
    <property type="match status" value="1"/>
</dbReference>
<evidence type="ECO:0000313" key="1">
    <source>
        <dbReference type="EMBL" id="KAL0257172.1"/>
    </source>
</evidence>